<evidence type="ECO:0000313" key="1">
    <source>
        <dbReference type="EMBL" id="PIW16908.1"/>
    </source>
</evidence>
<name>A0A2M7G4S6_9BACT</name>
<proteinExistence type="predicted"/>
<reference evidence="1 2" key="1">
    <citation type="submission" date="2017-09" db="EMBL/GenBank/DDBJ databases">
        <title>Depth-based differentiation of microbial function through sediment-hosted aquifers and enrichment of novel symbionts in the deep terrestrial subsurface.</title>
        <authorList>
            <person name="Probst A.J."/>
            <person name="Ladd B."/>
            <person name="Jarett J.K."/>
            <person name="Geller-Mcgrath D.E."/>
            <person name="Sieber C.M."/>
            <person name="Emerson J.B."/>
            <person name="Anantharaman K."/>
            <person name="Thomas B.C."/>
            <person name="Malmstrom R."/>
            <person name="Stieglmeier M."/>
            <person name="Klingl A."/>
            <person name="Woyke T."/>
            <person name="Ryan C.M."/>
            <person name="Banfield J.F."/>
        </authorList>
    </citation>
    <scope>NUCLEOTIDE SEQUENCE [LARGE SCALE GENOMIC DNA]</scope>
    <source>
        <strain evidence="1">CG17_big_fil_post_rev_8_21_14_2_50_48_46</strain>
    </source>
</reference>
<gene>
    <name evidence="1" type="ORF">COW36_10960</name>
</gene>
<sequence>MFSKDYPKPSQEKGTGDLSGWDHAAKIALKKLEERGSLELLDENSRNQLEPQFIKWLYWAESHQGSEIIFKTETGLVKGIPLNSFYDFPERYERKIQQGAFISLEMEDGRSLILYLNQCTRENLNLQIEAARQSIPLTTERPLQERILEKMKQDGHLGFLSKEGMKHLSLKLLKYLDYAVNIRPGSEVIYRSANGFVHGDALEKLLERPELFEEVPKPLYLAIEVGEISVIFDTQDPQPGTIHQLIAKAQDLAERKKLERSKTGPLAES</sequence>
<dbReference type="EMBL" id="PFFQ01000033">
    <property type="protein sequence ID" value="PIW16908.1"/>
    <property type="molecule type" value="Genomic_DNA"/>
</dbReference>
<evidence type="ECO:0000313" key="2">
    <source>
        <dbReference type="Proteomes" id="UP000231019"/>
    </source>
</evidence>
<dbReference type="Proteomes" id="UP000231019">
    <property type="component" value="Unassembled WGS sequence"/>
</dbReference>
<protein>
    <submittedName>
        <fullName evidence="1">Uncharacterized protein</fullName>
    </submittedName>
</protein>
<organism evidence="1 2">
    <name type="scientific">bacterium (Candidatus Blackallbacteria) CG17_big_fil_post_rev_8_21_14_2_50_48_46</name>
    <dbReference type="NCBI Taxonomy" id="2014261"/>
    <lineage>
        <taxon>Bacteria</taxon>
        <taxon>Candidatus Blackallbacteria</taxon>
    </lineage>
</organism>
<comment type="caution">
    <text evidence="1">The sequence shown here is derived from an EMBL/GenBank/DDBJ whole genome shotgun (WGS) entry which is preliminary data.</text>
</comment>
<dbReference type="AlphaFoldDB" id="A0A2M7G4S6"/>
<accession>A0A2M7G4S6</accession>